<dbReference type="HOGENOM" id="CLU_2383226_0_0_11"/>
<dbReference type="EMBL" id="CP003876">
    <property type="protein sequence ID" value="AFU05842.1"/>
    <property type="molecule type" value="Genomic_DNA"/>
</dbReference>
<sequence>MLGYSGAEFVAGDEQHPLDAGQRAVERLGIVVARRAHLHALFGQIGHPLRVTHDRDDRRDARAEQGLDDETAQVPAGTGDGNGHDLPPEIRTSC</sequence>
<feature type="compositionally biased region" description="Basic and acidic residues" evidence="1">
    <location>
        <begin position="52"/>
        <end position="65"/>
    </location>
</feature>
<evidence type="ECO:0000313" key="2">
    <source>
        <dbReference type="EMBL" id="AFU05842.1"/>
    </source>
</evidence>
<dbReference type="AlphaFoldDB" id="K0F807"/>
<proteinExistence type="predicted"/>
<keyword evidence="3" id="KW-1185">Reference proteome</keyword>
<dbReference type="KEGG" id="nbr:O3I_039475"/>
<gene>
    <name evidence="2" type="ORF">O3I_039475</name>
</gene>
<dbReference type="STRING" id="1133849.O3I_039475"/>
<evidence type="ECO:0000313" key="3">
    <source>
        <dbReference type="Proteomes" id="UP000006304"/>
    </source>
</evidence>
<accession>K0F807</accession>
<reference evidence="2 3" key="1">
    <citation type="journal article" date="2012" name="J. Bacteriol.">
        <title>Complete genome sequence of Nocardia brasiliensis HUJEG-1.</title>
        <authorList>
            <person name="Vera-Cabrera L."/>
            <person name="Ortiz-Lopez R."/>
            <person name="Elizondo-Gonzalez R."/>
            <person name="Perez-Maya A.A."/>
            <person name="Ocampo-Candiani J."/>
        </authorList>
    </citation>
    <scope>NUCLEOTIDE SEQUENCE [LARGE SCALE GENOMIC DNA]</scope>
    <source>
        <strain evidence="3">ATCC 700358</strain>
    </source>
</reference>
<dbReference type="Proteomes" id="UP000006304">
    <property type="component" value="Chromosome"/>
</dbReference>
<evidence type="ECO:0000256" key="1">
    <source>
        <dbReference type="SAM" id="MobiDB-lite"/>
    </source>
</evidence>
<name>K0F807_NOCB7</name>
<protein>
    <submittedName>
        <fullName evidence="2">Uncharacterized protein</fullName>
    </submittedName>
</protein>
<organism evidence="2 3">
    <name type="scientific">Nocardia brasiliensis (strain ATCC 700358 / HUJEG-1)</name>
    <dbReference type="NCBI Taxonomy" id="1133849"/>
    <lineage>
        <taxon>Bacteria</taxon>
        <taxon>Bacillati</taxon>
        <taxon>Actinomycetota</taxon>
        <taxon>Actinomycetes</taxon>
        <taxon>Mycobacteriales</taxon>
        <taxon>Nocardiaceae</taxon>
        <taxon>Nocardia</taxon>
    </lineage>
</organism>
<feature type="region of interest" description="Disordered" evidence="1">
    <location>
        <begin position="52"/>
        <end position="94"/>
    </location>
</feature>